<accession>A0AAV6ZK42</accession>
<proteinExistence type="predicted"/>
<keyword evidence="1" id="KW-0732">Signal</keyword>
<protein>
    <recommendedName>
        <fullName evidence="4">Secreted protein</fullName>
    </recommendedName>
</protein>
<sequence length="84" mass="9157">MVSRLVKVGCAFLLQHCSGFVVFGTDSLVGHRIHFGQTEASLDYGTSLPITLRVMSHGSRWPLIYQIGSSVPIPALCWSCGLLH</sequence>
<feature type="signal peptide" evidence="1">
    <location>
        <begin position="1"/>
        <end position="19"/>
    </location>
</feature>
<evidence type="ECO:0000313" key="3">
    <source>
        <dbReference type="Proteomes" id="UP000824782"/>
    </source>
</evidence>
<reference evidence="2" key="1">
    <citation type="thesis" date="2020" institute="ProQuest LLC" country="789 East Eisenhower Parkway, Ann Arbor, MI, USA">
        <title>Comparative Genomics and Chromosome Evolution.</title>
        <authorList>
            <person name="Mudd A.B."/>
        </authorList>
    </citation>
    <scope>NUCLEOTIDE SEQUENCE</scope>
    <source>
        <strain evidence="2">237g6f4</strain>
        <tissue evidence="2">Blood</tissue>
    </source>
</reference>
<name>A0AAV6ZK42_ENGPU</name>
<dbReference type="Proteomes" id="UP000824782">
    <property type="component" value="Unassembled WGS sequence"/>
</dbReference>
<dbReference type="EMBL" id="WNYA01000639">
    <property type="protein sequence ID" value="KAG8547715.1"/>
    <property type="molecule type" value="Genomic_DNA"/>
</dbReference>
<gene>
    <name evidence="2" type="ORF">GDO81_027720</name>
</gene>
<evidence type="ECO:0008006" key="4">
    <source>
        <dbReference type="Google" id="ProtNLM"/>
    </source>
</evidence>
<dbReference type="AlphaFoldDB" id="A0AAV6ZK42"/>
<evidence type="ECO:0000256" key="1">
    <source>
        <dbReference type="SAM" id="SignalP"/>
    </source>
</evidence>
<feature type="chain" id="PRO_5043731228" description="Secreted protein" evidence="1">
    <location>
        <begin position="20"/>
        <end position="84"/>
    </location>
</feature>
<organism evidence="2 3">
    <name type="scientific">Engystomops pustulosus</name>
    <name type="common">Tungara frog</name>
    <name type="synonym">Physalaemus pustulosus</name>
    <dbReference type="NCBI Taxonomy" id="76066"/>
    <lineage>
        <taxon>Eukaryota</taxon>
        <taxon>Metazoa</taxon>
        <taxon>Chordata</taxon>
        <taxon>Craniata</taxon>
        <taxon>Vertebrata</taxon>
        <taxon>Euteleostomi</taxon>
        <taxon>Amphibia</taxon>
        <taxon>Batrachia</taxon>
        <taxon>Anura</taxon>
        <taxon>Neobatrachia</taxon>
        <taxon>Hyloidea</taxon>
        <taxon>Leptodactylidae</taxon>
        <taxon>Leiuperinae</taxon>
        <taxon>Engystomops</taxon>
    </lineage>
</organism>
<evidence type="ECO:0000313" key="2">
    <source>
        <dbReference type="EMBL" id="KAG8547715.1"/>
    </source>
</evidence>
<keyword evidence="3" id="KW-1185">Reference proteome</keyword>
<comment type="caution">
    <text evidence="2">The sequence shown here is derived from an EMBL/GenBank/DDBJ whole genome shotgun (WGS) entry which is preliminary data.</text>
</comment>